<keyword evidence="7" id="KW-0560">Oxidoreductase</keyword>
<evidence type="ECO:0000256" key="8">
    <source>
        <dbReference type="ARBA" id="ARBA00023004"/>
    </source>
</evidence>
<reference evidence="12" key="1">
    <citation type="journal article" date="2014" name="Science">
        <title>The coffee genome provides insight into the convergent evolution of caffeine biosynthesis.</title>
        <authorList>
            <person name="Denoeud F."/>
            <person name="Carretero-Paulet L."/>
            <person name="Dereeper A."/>
            <person name="Droc G."/>
            <person name="Guyot R."/>
            <person name="Pietrella M."/>
            <person name="Zheng C."/>
            <person name="Alberti A."/>
            <person name="Anthony F."/>
            <person name="Aprea G."/>
            <person name="Aury J.M."/>
            <person name="Bento P."/>
            <person name="Bernard M."/>
            <person name="Bocs S."/>
            <person name="Campa C."/>
            <person name="Cenci A."/>
            <person name="Combes M.C."/>
            <person name="Crouzillat D."/>
            <person name="Da Silva C."/>
            <person name="Daddiego L."/>
            <person name="De Bellis F."/>
            <person name="Dussert S."/>
            <person name="Garsmeur O."/>
            <person name="Gayraud T."/>
            <person name="Guignon V."/>
            <person name="Jahn K."/>
            <person name="Jamilloux V."/>
            <person name="Joet T."/>
            <person name="Labadie K."/>
            <person name="Lan T."/>
            <person name="Leclercq J."/>
            <person name="Lepelley M."/>
            <person name="Leroy T."/>
            <person name="Li L.T."/>
            <person name="Librado P."/>
            <person name="Lopez L."/>
            <person name="Munoz A."/>
            <person name="Noel B."/>
            <person name="Pallavicini A."/>
            <person name="Perrotta G."/>
            <person name="Poncet V."/>
            <person name="Pot D."/>
            <person name="Priyono X."/>
            <person name="Rigoreau M."/>
            <person name="Rouard M."/>
            <person name="Rozas J."/>
            <person name="Tranchant-Dubreuil C."/>
            <person name="VanBuren R."/>
            <person name="Zhang Q."/>
            <person name="Andrade A.C."/>
            <person name="Argout X."/>
            <person name="Bertrand B."/>
            <person name="de Kochko A."/>
            <person name="Graziosi G."/>
            <person name="Henry R.J."/>
            <person name="Jayarama X."/>
            <person name="Ming R."/>
            <person name="Nagai C."/>
            <person name="Rounsley S."/>
            <person name="Sankoff D."/>
            <person name="Giuliano G."/>
            <person name="Albert V.A."/>
            <person name="Wincker P."/>
            <person name="Lashermes P."/>
        </authorList>
    </citation>
    <scope>NUCLEOTIDE SEQUENCE [LARGE SCALE GENOMIC DNA]</scope>
    <source>
        <strain evidence="12">cv. DH200-94</strain>
    </source>
</reference>
<comment type="subcellular location">
    <subcellularLocation>
        <location evidence="1">Membrane</location>
    </subcellularLocation>
</comment>
<dbReference type="STRING" id="49390.A0A068VJH6"/>
<dbReference type="GO" id="GO:0004497">
    <property type="term" value="F:monooxygenase activity"/>
    <property type="evidence" value="ECO:0007669"/>
    <property type="project" value="UniProtKB-KW"/>
</dbReference>
<keyword evidence="12" id="KW-1185">Reference proteome</keyword>
<evidence type="ECO:0000256" key="10">
    <source>
        <dbReference type="ARBA" id="ARBA00023136"/>
    </source>
</evidence>
<comment type="similarity">
    <text evidence="2">Belongs to the cytochrome P450 family.</text>
</comment>
<keyword evidence="6" id="KW-1133">Transmembrane helix</keyword>
<dbReference type="Gramene" id="CDP20752">
    <property type="protein sequence ID" value="CDP20752"/>
    <property type="gene ID" value="GSCOC_T00005362001"/>
</dbReference>
<keyword evidence="4" id="KW-0812">Transmembrane</keyword>
<dbReference type="InterPro" id="IPR001128">
    <property type="entry name" value="Cyt_P450"/>
</dbReference>
<evidence type="ECO:0000256" key="1">
    <source>
        <dbReference type="ARBA" id="ARBA00004370"/>
    </source>
</evidence>
<dbReference type="PhylomeDB" id="A0A068VJH6"/>
<keyword evidence="5" id="KW-0479">Metal-binding</keyword>
<dbReference type="GO" id="GO:0020037">
    <property type="term" value="F:heme binding"/>
    <property type="evidence" value="ECO:0007669"/>
    <property type="project" value="InterPro"/>
</dbReference>
<evidence type="ECO:0000256" key="5">
    <source>
        <dbReference type="ARBA" id="ARBA00022723"/>
    </source>
</evidence>
<sequence length="169" mass="18861">VKDISTLFKEAHSKPINLTDDFVQRVIPHFSASITMILHEVLRLYPLVPVNGRITAAETKLGTFSLPTGMVFLLQTQLVHHGPEIWGEDATEFKPERFSQGVSHSTKGNVALFPFGWDLLLVQMRGIHAMLEAKLVLTMILQRFSVELSPSYSHATISLITLNQSTVLP</sequence>
<dbReference type="AlphaFoldDB" id="A0A068VJH6"/>
<name>A0A068VJH6_COFCA</name>
<evidence type="ECO:0000256" key="4">
    <source>
        <dbReference type="ARBA" id="ARBA00022692"/>
    </source>
</evidence>
<keyword evidence="8" id="KW-0408">Iron</keyword>
<keyword evidence="10" id="KW-0472">Membrane</keyword>
<dbReference type="PANTHER" id="PTHR24282">
    <property type="entry name" value="CYTOCHROME P450 FAMILY MEMBER"/>
    <property type="match status" value="1"/>
</dbReference>
<dbReference type="Gene3D" id="1.10.630.10">
    <property type="entry name" value="Cytochrome P450"/>
    <property type="match status" value="1"/>
</dbReference>
<dbReference type="GO" id="GO:0016705">
    <property type="term" value="F:oxidoreductase activity, acting on paired donors, with incorporation or reduction of molecular oxygen"/>
    <property type="evidence" value="ECO:0007669"/>
    <property type="project" value="InterPro"/>
</dbReference>
<evidence type="ECO:0000256" key="7">
    <source>
        <dbReference type="ARBA" id="ARBA00023002"/>
    </source>
</evidence>
<accession>A0A068VJH6</accession>
<evidence type="ECO:0000256" key="6">
    <source>
        <dbReference type="ARBA" id="ARBA00022989"/>
    </source>
</evidence>
<dbReference type="SUPFAM" id="SSF48264">
    <property type="entry name" value="Cytochrome P450"/>
    <property type="match status" value="1"/>
</dbReference>
<protein>
    <submittedName>
        <fullName evidence="11">DH200=94 genomic scaffold, scaffold_1689</fullName>
    </submittedName>
</protein>
<evidence type="ECO:0000256" key="3">
    <source>
        <dbReference type="ARBA" id="ARBA00022617"/>
    </source>
</evidence>
<dbReference type="InterPro" id="IPR036396">
    <property type="entry name" value="Cyt_P450_sf"/>
</dbReference>
<dbReference type="Pfam" id="PF00067">
    <property type="entry name" value="p450"/>
    <property type="match status" value="1"/>
</dbReference>
<proteinExistence type="inferred from homology"/>
<dbReference type="InterPro" id="IPR050665">
    <property type="entry name" value="Cytochrome_P450_Monooxygen"/>
</dbReference>
<dbReference type="OrthoDB" id="1470350at2759"/>
<organism evidence="11 12">
    <name type="scientific">Coffea canephora</name>
    <name type="common">Robusta coffee</name>
    <dbReference type="NCBI Taxonomy" id="49390"/>
    <lineage>
        <taxon>Eukaryota</taxon>
        <taxon>Viridiplantae</taxon>
        <taxon>Streptophyta</taxon>
        <taxon>Embryophyta</taxon>
        <taxon>Tracheophyta</taxon>
        <taxon>Spermatophyta</taxon>
        <taxon>Magnoliopsida</taxon>
        <taxon>eudicotyledons</taxon>
        <taxon>Gunneridae</taxon>
        <taxon>Pentapetalae</taxon>
        <taxon>asterids</taxon>
        <taxon>lamiids</taxon>
        <taxon>Gentianales</taxon>
        <taxon>Rubiaceae</taxon>
        <taxon>Ixoroideae</taxon>
        <taxon>Gardenieae complex</taxon>
        <taxon>Bertiereae - Coffeeae clade</taxon>
        <taxon>Coffeeae</taxon>
        <taxon>Coffea</taxon>
    </lineage>
</organism>
<evidence type="ECO:0000313" key="12">
    <source>
        <dbReference type="Proteomes" id="UP000295252"/>
    </source>
</evidence>
<feature type="non-terminal residue" evidence="11">
    <location>
        <position position="1"/>
    </location>
</feature>
<keyword evidence="3" id="KW-0349">Heme</keyword>
<dbReference type="InParanoid" id="A0A068VJH6"/>
<keyword evidence="9" id="KW-0503">Monooxygenase</keyword>
<evidence type="ECO:0000256" key="9">
    <source>
        <dbReference type="ARBA" id="ARBA00023033"/>
    </source>
</evidence>
<dbReference type="OMA" id="SITMILH"/>
<dbReference type="GO" id="GO:0016020">
    <property type="term" value="C:membrane"/>
    <property type="evidence" value="ECO:0007669"/>
    <property type="project" value="UniProtKB-SubCell"/>
</dbReference>
<dbReference type="EMBL" id="HG740773">
    <property type="protein sequence ID" value="CDP20752.1"/>
    <property type="molecule type" value="Genomic_DNA"/>
</dbReference>
<gene>
    <name evidence="11" type="ORF">GSCOC_T00005362001</name>
</gene>
<evidence type="ECO:0000256" key="2">
    <source>
        <dbReference type="ARBA" id="ARBA00010617"/>
    </source>
</evidence>
<evidence type="ECO:0000313" key="11">
    <source>
        <dbReference type="EMBL" id="CDP20752.1"/>
    </source>
</evidence>
<dbReference type="Proteomes" id="UP000295252">
    <property type="component" value="Unassembled WGS sequence"/>
</dbReference>
<dbReference type="PANTHER" id="PTHR24282:SF273">
    <property type="entry name" value="CYTOCHROME P450 CYP72A219-LIKE"/>
    <property type="match status" value="1"/>
</dbReference>
<dbReference type="GO" id="GO:0005506">
    <property type="term" value="F:iron ion binding"/>
    <property type="evidence" value="ECO:0007669"/>
    <property type="project" value="InterPro"/>
</dbReference>